<name>A0ABU4SJ68_9GAMM</name>
<keyword evidence="3" id="KW-1185">Reference proteome</keyword>
<evidence type="ECO:0000259" key="1">
    <source>
        <dbReference type="PROSITE" id="PS51186"/>
    </source>
</evidence>
<dbReference type="EMBL" id="VCDP01000017">
    <property type="protein sequence ID" value="MDX7998663.1"/>
    <property type="molecule type" value="Genomic_DNA"/>
</dbReference>
<evidence type="ECO:0000313" key="2">
    <source>
        <dbReference type="EMBL" id="MDX7998663.1"/>
    </source>
</evidence>
<dbReference type="Gene3D" id="3.40.630.30">
    <property type="match status" value="1"/>
</dbReference>
<evidence type="ECO:0000313" key="3">
    <source>
        <dbReference type="Proteomes" id="UP001271640"/>
    </source>
</evidence>
<sequence length="186" mass="21926">MLEIRETTLKDATLLSRLFETSYRFHFSDLWYDKDELEEYIAEECSVEKISTSLKTPDHKWFIAESDHAIRSDETDSDISHSNIIGFSKVVLNQTVPDQHFTGIYLHKIYLMPYLTGQKQGGQLFDHVVKLGQKLEQKWLWLEVLENNKHAIKFYARKGMKWQKNILFSSQKQQSILHIMTKNLSD</sequence>
<dbReference type="Proteomes" id="UP001271640">
    <property type="component" value="Unassembled WGS sequence"/>
</dbReference>
<dbReference type="PROSITE" id="PS51186">
    <property type="entry name" value="GNAT"/>
    <property type="match status" value="1"/>
</dbReference>
<protein>
    <submittedName>
        <fullName evidence="2">GNAT family N-acetyltransferase</fullName>
    </submittedName>
</protein>
<dbReference type="SUPFAM" id="SSF55729">
    <property type="entry name" value="Acyl-CoA N-acyltransferases (Nat)"/>
    <property type="match status" value="1"/>
</dbReference>
<dbReference type="InterPro" id="IPR000182">
    <property type="entry name" value="GNAT_dom"/>
</dbReference>
<comment type="caution">
    <text evidence="2">The sequence shown here is derived from an EMBL/GenBank/DDBJ whole genome shotgun (WGS) entry which is preliminary data.</text>
</comment>
<dbReference type="InterPro" id="IPR016181">
    <property type="entry name" value="Acyl_CoA_acyltransferase"/>
</dbReference>
<proteinExistence type="predicted"/>
<reference evidence="3" key="1">
    <citation type="journal article" date="2024" name="Toxins">
        <title>Genome Sequence Analysis of Native Xenorhabdus Strains Isolated from Entomopathogenic Nematodes in Argentina.</title>
        <authorList>
            <person name="Palma L."/>
            <person name="Frizzo L."/>
            <person name="Kaiser S."/>
            <person name="Berry C."/>
            <person name="Caballero P."/>
            <person name="Bode H.B."/>
            <person name="Del Valle E.E."/>
        </authorList>
    </citation>
    <scope>NUCLEOTIDE SEQUENCE [LARGE SCALE GENOMIC DNA]</scope>
    <source>
        <strain evidence="3">Reich</strain>
    </source>
</reference>
<organism evidence="2 3">
    <name type="scientific">Xenorhabdus littoralis</name>
    <dbReference type="NCBI Taxonomy" id="2582835"/>
    <lineage>
        <taxon>Bacteria</taxon>
        <taxon>Pseudomonadati</taxon>
        <taxon>Pseudomonadota</taxon>
        <taxon>Gammaproteobacteria</taxon>
        <taxon>Enterobacterales</taxon>
        <taxon>Morganellaceae</taxon>
        <taxon>Xenorhabdus</taxon>
    </lineage>
</organism>
<accession>A0ABU4SJ68</accession>
<dbReference type="Pfam" id="PF00583">
    <property type="entry name" value="Acetyltransf_1"/>
    <property type="match status" value="1"/>
</dbReference>
<gene>
    <name evidence="2" type="ORF">FE394_05530</name>
</gene>
<feature type="domain" description="N-acetyltransferase" evidence="1">
    <location>
        <begin position="2"/>
        <end position="185"/>
    </location>
</feature>